<dbReference type="GO" id="GO:0061575">
    <property type="term" value="F:cyclin-dependent protein serine/threonine kinase activator activity"/>
    <property type="evidence" value="ECO:0007669"/>
    <property type="project" value="InterPro"/>
</dbReference>
<evidence type="ECO:0000256" key="14">
    <source>
        <dbReference type="ARBA" id="ARBA00023273"/>
    </source>
</evidence>
<evidence type="ECO:0000256" key="1">
    <source>
        <dbReference type="ARBA" id="ARBA00004123"/>
    </source>
</evidence>
<sequence>MCVELLTCFFVACSYIGTQLGYPAQPFMLERNTQDFWERTLDITKRMSQKMLLINTSPQFFSQFGELLYSGAVPSSASLPEFNSPSRACASCSRMSVRDISLRFIQFILLIT</sequence>
<comment type="function">
    <text evidence="16">p35 is a neuron specific activator of CDK5. The complex p35/CDK5 is required for neurite outgrowth and cortical lamination. Involved in dendritic spine morphogenesis by mediating the EFNA1-EPHA4 signaling. Activator of TPKII. The complex p35/CDK5 participates in the regulation of the circadian clock by modulating the function of CLOCK protein: phosphorylates CLOCK at 'Thr-451' and 'Thr-461' and regulates the transcriptional activity of the CLOCK-BMAL1 heterodimer in association with altered stability and subcellular distribution.</text>
</comment>
<keyword evidence="12" id="KW-0472">Membrane</keyword>
<evidence type="ECO:0000256" key="13">
    <source>
        <dbReference type="ARBA" id="ARBA00023242"/>
    </source>
</evidence>
<dbReference type="Bgee" id="ENSAMXG00000029583">
    <property type="expression patterns" value="Expressed in testis"/>
</dbReference>
<dbReference type="GO" id="GO:0048471">
    <property type="term" value="C:perinuclear region of cytoplasm"/>
    <property type="evidence" value="ECO:0007669"/>
    <property type="project" value="UniProtKB-SubCell"/>
</dbReference>
<keyword evidence="10" id="KW-0832">Ubl conjugation</keyword>
<dbReference type="GO" id="GO:0007420">
    <property type="term" value="P:brain development"/>
    <property type="evidence" value="ECO:0007669"/>
    <property type="project" value="TreeGrafter"/>
</dbReference>
<feature type="chain" id="PRO_5017243043" description="Cyclin-dependent kinase 5 activator 1" evidence="20">
    <location>
        <begin position="22"/>
        <end position="112"/>
    </location>
</feature>
<dbReference type="InterPro" id="IPR036915">
    <property type="entry name" value="Cyclin-like_sf"/>
</dbReference>
<organism evidence="21 22">
    <name type="scientific">Astyanax mexicanus</name>
    <name type="common">Blind cave fish</name>
    <name type="synonym">Astyanax fasciatus mexicanus</name>
    <dbReference type="NCBI Taxonomy" id="7994"/>
    <lineage>
        <taxon>Eukaryota</taxon>
        <taxon>Metazoa</taxon>
        <taxon>Chordata</taxon>
        <taxon>Craniata</taxon>
        <taxon>Vertebrata</taxon>
        <taxon>Euteleostomi</taxon>
        <taxon>Actinopterygii</taxon>
        <taxon>Neopterygii</taxon>
        <taxon>Teleostei</taxon>
        <taxon>Ostariophysi</taxon>
        <taxon>Characiformes</taxon>
        <taxon>Characoidei</taxon>
        <taxon>Acestrorhamphidae</taxon>
        <taxon>Acestrorhamphinae</taxon>
        <taxon>Astyanax</taxon>
    </lineage>
</organism>
<feature type="signal peptide" evidence="20">
    <location>
        <begin position="1"/>
        <end position="21"/>
    </location>
</feature>
<keyword evidence="14" id="KW-0966">Cell projection</keyword>
<keyword evidence="13" id="KW-0539">Nucleus</keyword>
<dbReference type="SUPFAM" id="SSF47954">
    <property type="entry name" value="Cyclin-like"/>
    <property type="match status" value="1"/>
</dbReference>
<protein>
    <recommendedName>
        <fullName evidence="17">Cyclin-dependent kinase 5 activator 1</fullName>
    </recommendedName>
    <alternativeName>
        <fullName evidence="18">Cyclin-dependent kinase 5 regulatory subunit 1</fullName>
    </alternativeName>
</protein>
<evidence type="ECO:0000256" key="19">
    <source>
        <dbReference type="ARBA" id="ARBA00046889"/>
    </source>
</evidence>
<reference evidence="22" key="1">
    <citation type="submission" date="2013-03" db="EMBL/GenBank/DDBJ databases">
        <authorList>
            <person name="Jeffery W."/>
            <person name="Warren W."/>
            <person name="Wilson R.K."/>
        </authorList>
    </citation>
    <scope>NUCLEOTIDE SEQUENCE</scope>
    <source>
        <strain evidence="22">female</strain>
    </source>
</reference>
<reference evidence="21" key="4">
    <citation type="submission" date="2025-09" db="UniProtKB">
        <authorList>
            <consortium name="Ensembl"/>
        </authorList>
    </citation>
    <scope>IDENTIFICATION</scope>
</reference>
<dbReference type="GO" id="GO:0005634">
    <property type="term" value="C:nucleus"/>
    <property type="evidence" value="ECO:0007669"/>
    <property type="project" value="UniProtKB-SubCell"/>
</dbReference>
<reference evidence="22" key="2">
    <citation type="journal article" date="2014" name="Nat. Commun.">
        <title>The cavefish genome reveals candidate genes for eye loss.</title>
        <authorList>
            <person name="McGaugh S.E."/>
            <person name="Gross J.B."/>
            <person name="Aken B."/>
            <person name="Blin M."/>
            <person name="Borowsky R."/>
            <person name="Chalopin D."/>
            <person name="Hinaux H."/>
            <person name="Jeffery W.R."/>
            <person name="Keene A."/>
            <person name="Ma L."/>
            <person name="Minx P."/>
            <person name="Murphy D."/>
            <person name="O'Quin K.E."/>
            <person name="Retaux S."/>
            <person name="Rohner N."/>
            <person name="Searle S.M."/>
            <person name="Stahl B.A."/>
            <person name="Tabin C."/>
            <person name="Volff J.N."/>
            <person name="Yoshizawa M."/>
            <person name="Warren W.C."/>
        </authorList>
    </citation>
    <scope>NUCLEOTIDE SEQUENCE [LARGE SCALE GENOMIC DNA]</scope>
    <source>
        <strain evidence="22">female</strain>
    </source>
</reference>
<evidence type="ECO:0000256" key="4">
    <source>
        <dbReference type="ARBA" id="ARBA00004487"/>
    </source>
</evidence>
<keyword evidence="8" id="KW-0963">Cytoplasm</keyword>
<evidence type="ECO:0000256" key="9">
    <source>
        <dbReference type="ARBA" id="ARBA00022553"/>
    </source>
</evidence>
<evidence type="ECO:0000256" key="17">
    <source>
        <dbReference type="ARBA" id="ARBA00040087"/>
    </source>
</evidence>
<evidence type="ECO:0000256" key="5">
    <source>
        <dbReference type="ARBA" id="ARBA00004556"/>
    </source>
</evidence>
<dbReference type="Ensembl" id="ENSAMXT00000057275.1">
    <property type="protein sequence ID" value="ENSAMXP00000031130.1"/>
    <property type="gene ID" value="ENSAMXG00000029583.1"/>
</dbReference>
<comment type="subcellular location">
    <subcellularLocation>
        <location evidence="2">Cell membrane</location>
        <topology evidence="2">Lipid-anchor</topology>
    </subcellularLocation>
    <subcellularLocation>
        <location evidence="4">Cell projection</location>
        <location evidence="4">Neuron projection</location>
    </subcellularLocation>
    <subcellularLocation>
        <location evidence="5">Cytoplasm</location>
        <location evidence="5">Perinuclear region</location>
    </subcellularLocation>
    <subcellularLocation>
        <location evidence="1">Nucleus</location>
    </subcellularLocation>
    <subcellularLocation>
        <location evidence="3">Perikaryon</location>
    </subcellularLocation>
</comment>
<keyword evidence="7" id="KW-1003">Cell membrane</keyword>
<evidence type="ECO:0000256" key="8">
    <source>
        <dbReference type="ARBA" id="ARBA00022490"/>
    </source>
</evidence>
<comment type="similarity">
    <text evidence="6">Belongs to the cyclin-dependent kinase 5 activator family.</text>
</comment>
<evidence type="ECO:0000256" key="16">
    <source>
        <dbReference type="ARBA" id="ARBA00037486"/>
    </source>
</evidence>
<dbReference type="PANTHER" id="PTHR23401:SF2">
    <property type="entry name" value="CYCLIN-DEPENDENT KINASE 5 ACTIVATOR 1"/>
    <property type="match status" value="1"/>
</dbReference>
<dbReference type="GO" id="GO:0019901">
    <property type="term" value="F:protein kinase binding"/>
    <property type="evidence" value="ECO:0007669"/>
    <property type="project" value="TreeGrafter"/>
</dbReference>
<evidence type="ECO:0000256" key="7">
    <source>
        <dbReference type="ARBA" id="ARBA00022475"/>
    </source>
</evidence>
<evidence type="ECO:0000256" key="10">
    <source>
        <dbReference type="ARBA" id="ARBA00022843"/>
    </source>
</evidence>
<reference evidence="21" key="3">
    <citation type="submission" date="2025-08" db="UniProtKB">
        <authorList>
            <consortium name="Ensembl"/>
        </authorList>
    </citation>
    <scope>IDENTIFICATION</scope>
</reference>
<keyword evidence="22" id="KW-1185">Reference proteome</keyword>
<evidence type="ECO:0000256" key="3">
    <source>
        <dbReference type="ARBA" id="ARBA00004484"/>
    </source>
</evidence>
<dbReference type="Proteomes" id="UP000018467">
    <property type="component" value="Unassembled WGS sequence"/>
</dbReference>
<keyword evidence="9" id="KW-0597">Phosphoprotein</keyword>
<evidence type="ECO:0000313" key="22">
    <source>
        <dbReference type="Proteomes" id="UP000018467"/>
    </source>
</evidence>
<evidence type="ECO:0000313" key="21">
    <source>
        <dbReference type="Ensembl" id="ENSAMXP00000031130.1"/>
    </source>
</evidence>
<evidence type="ECO:0000256" key="2">
    <source>
        <dbReference type="ARBA" id="ARBA00004193"/>
    </source>
</evidence>
<proteinExistence type="inferred from homology"/>
<dbReference type="GO" id="GO:0016533">
    <property type="term" value="C:protein kinase 5 complex"/>
    <property type="evidence" value="ECO:0007669"/>
    <property type="project" value="InterPro"/>
</dbReference>
<dbReference type="PANTHER" id="PTHR23401">
    <property type="entry name" value="CYCLIN DEPENDANT KINASE-5 ACTIVATOR"/>
    <property type="match status" value="1"/>
</dbReference>
<name>A0A3B1INV4_ASTMX</name>
<evidence type="ECO:0000256" key="18">
    <source>
        <dbReference type="ARBA" id="ARBA00043197"/>
    </source>
</evidence>
<evidence type="ECO:0000256" key="11">
    <source>
        <dbReference type="ARBA" id="ARBA00023108"/>
    </source>
</evidence>
<evidence type="ECO:0000256" key="20">
    <source>
        <dbReference type="SAM" id="SignalP"/>
    </source>
</evidence>
<dbReference type="GO" id="GO:0007411">
    <property type="term" value="P:axon guidance"/>
    <property type="evidence" value="ECO:0007669"/>
    <property type="project" value="TreeGrafter"/>
</dbReference>
<evidence type="ECO:0000256" key="6">
    <source>
        <dbReference type="ARBA" id="ARBA00010175"/>
    </source>
</evidence>
<dbReference type="InterPro" id="IPR004944">
    <property type="entry name" value="CDK5_activator"/>
</dbReference>
<comment type="subunit">
    <text evidence="19">Heterodimer composed of a catalytic subunit CDK5 and a regulatory subunit CDK5R1 (p25) and macromolecular complex composed of at least CDK5, CDK5R1 (p35) and CDK5RAP1 or CDK5RAP2 or CDK5RAP3. Only the heterodimer shows kinase activity. Interacts with EPHA4 and NGEF; may mediate the activation of NGEF by EPHA4. Interacts with RASGRF2. The complex p35/CDK5 interacts with CLOCK.</text>
</comment>
<dbReference type="GO" id="GO:0048511">
    <property type="term" value="P:rhythmic process"/>
    <property type="evidence" value="ECO:0007669"/>
    <property type="project" value="UniProtKB-KW"/>
</dbReference>
<evidence type="ECO:0000256" key="15">
    <source>
        <dbReference type="ARBA" id="ARBA00023288"/>
    </source>
</evidence>
<accession>A0A3B1INV4</accession>
<evidence type="ECO:0000256" key="12">
    <source>
        <dbReference type="ARBA" id="ARBA00023136"/>
    </source>
</evidence>
<dbReference type="STRING" id="7994.ENSAMXP00000031130"/>
<dbReference type="Gene3D" id="1.10.472.10">
    <property type="entry name" value="Cyclin-like"/>
    <property type="match status" value="1"/>
</dbReference>
<dbReference type="InParanoid" id="A0A3B1INV4"/>
<dbReference type="GO" id="GO:0005886">
    <property type="term" value="C:plasma membrane"/>
    <property type="evidence" value="ECO:0007669"/>
    <property type="project" value="UniProtKB-SubCell"/>
</dbReference>
<keyword evidence="15" id="KW-0449">Lipoprotein</keyword>
<dbReference type="GO" id="GO:0043204">
    <property type="term" value="C:perikaryon"/>
    <property type="evidence" value="ECO:0007669"/>
    <property type="project" value="UniProtKB-SubCell"/>
</dbReference>
<dbReference type="Pfam" id="PF03261">
    <property type="entry name" value="CDK5_activator"/>
    <property type="match status" value="1"/>
</dbReference>
<keyword evidence="11" id="KW-0090">Biological rhythms</keyword>
<keyword evidence="20" id="KW-0732">Signal</keyword>
<dbReference type="AlphaFoldDB" id="A0A3B1INV4"/>
<dbReference type="GO" id="GO:0030426">
    <property type="term" value="C:growth cone"/>
    <property type="evidence" value="ECO:0007669"/>
    <property type="project" value="TreeGrafter"/>
</dbReference>